<evidence type="ECO:0008006" key="4">
    <source>
        <dbReference type="Google" id="ProtNLM"/>
    </source>
</evidence>
<gene>
    <name evidence="2" type="ORF">ILYODFUR_035853</name>
</gene>
<proteinExistence type="predicted"/>
<feature type="compositionally biased region" description="Basic and acidic residues" evidence="1">
    <location>
        <begin position="66"/>
        <end position="87"/>
    </location>
</feature>
<dbReference type="EMBL" id="JAHRIQ010064951">
    <property type="protein sequence ID" value="MEQ2242438.1"/>
    <property type="molecule type" value="Genomic_DNA"/>
</dbReference>
<evidence type="ECO:0000256" key="1">
    <source>
        <dbReference type="SAM" id="MobiDB-lite"/>
    </source>
</evidence>
<protein>
    <recommendedName>
        <fullName evidence="4">Secreted protein</fullName>
    </recommendedName>
</protein>
<reference evidence="2 3" key="1">
    <citation type="submission" date="2021-06" db="EMBL/GenBank/DDBJ databases">
        <authorList>
            <person name="Palmer J.M."/>
        </authorList>
    </citation>
    <scope>NUCLEOTIDE SEQUENCE [LARGE SCALE GENOMIC DNA]</scope>
    <source>
        <strain evidence="3">if_2019</strain>
        <tissue evidence="2">Muscle</tissue>
    </source>
</reference>
<dbReference type="Proteomes" id="UP001482620">
    <property type="component" value="Unassembled WGS sequence"/>
</dbReference>
<keyword evidence="3" id="KW-1185">Reference proteome</keyword>
<comment type="caution">
    <text evidence="2">The sequence shown here is derived from an EMBL/GenBank/DDBJ whole genome shotgun (WGS) entry which is preliminary data.</text>
</comment>
<evidence type="ECO:0000313" key="2">
    <source>
        <dbReference type="EMBL" id="MEQ2242438.1"/>
    </source>
</evidence>
<organism evidence="2 3">
    <name type="scientific">Ilyodon furcidens</name>
    <name type="common">goldbreast splitfin</name>
    <dbReference type="NCBI Taxonomy" id="33524"/>
    <lineage>
        <taxon>Eukaryota</taxon>
        <taxon>Metazoa</taxon>
        <taxon>Chordata</taxon>
        <taxon>Craniata</taxon>
        <taxon>Vertebrata</taxon>
        <taxon>Euteleostomi</taxon>
        <taxon>Actinopterygii</taxon>
        <taxon>Neopterygii</taxon>
        <taxon>Teleostei</taxon>
        <taxon>Neoteleostei</taxon>
        <taxon>Acanthomorphata</taxon>
        <taxon>Ovalentaria</taxon>
        <taxon>Atherinomorphae</taxon>
        <taxon>Cyprinodontiformes</taxon>
        <taxon>Goodeidae</taxon>
        <taxon>Ilyodon</taxon>
    </lineage>
</organism>
<feature type="region of interest" description="Disordered" evidence="1">
    <location>
        <begin position="60"/>
        <end position="88"/>
    </location>
</feature>
<name>A0ABV0UF51_9TELE</name>
<accession>A0ABV0UF51</accession>
<sequence length="116" mass="12684">MLLAPLLGVTLSSKGSPWTGRQTIAGQHRETGQTTTHTHPFTPKANVERPINLTVMSLDCGGNRSTWREPTHARGEHANSIQKDPRLGVKPKTFLLQGNSPTNCTTVQLTKKKCSQ</sequence>
<evidence type="ECO:0000313" key="3">
    <source>
        <dbReference type="Proteomes" id="UP001482620"/>
    </source>
</evidence>